<protein>
    <submittedName>
        <fullName evidence="1">Replication protein RepA</fullName>
    </submittedName>
</protein>
<dbReference type="Pfam" id="PF04796">
    <property type="entry name" value="RepA_C"/>
    <property type="match status" value="1"/>
</dbReference>
<name>A0ABU3BVE5_9BACT</name>
<dbReference type="RefSeq" id="WP_311665864.1">
    <property type="nucleotide sequence ID" value="NZ_JAVRHT010000060.1"/>
</dbReference>
<organism evidence="1 2">
    <name type="scientific">Rubrivirga litoralis</name>
    <dbReference type="NCBI Taxonomy" id="3075598"/>
    <lineage>
        <taxon>Bacteria</taxon>
        <taxon>Pseudomonadati</taxon>
        <taxon>Rhodothermota</taxon>
        <taxon>Rhodothermia</taxon>
        <taxon>Rhodothermales</taxon>
        <taxon>Rubricoccaceae</taxon>
        <taxon>Rubrivirga</taxon>
    </lineage>
</organism>
<dbReference type="Proteomes" id="UP001267426">
    <property type="component" value="Unassembled WGS sequence"/>
</dbReference>
<keyword evidence="2" id="KW-1185">Reference proteome</keyword>
<reference evidence="1 2" key="1">
    <citation type="submission" date="2023-09" db="EMBL/GenBank/DDBJ databases">
        <authorList>
            <person name="Rey-Velasco X."/>
        </authorList>
    </citation>
    <scope>NUCLEOTIDE SEQUENCE [LARGE SCALE GENOMIC DNA]</scope>
    <source>
        <strain evidence="1 2">F394</strain>
    </source>
</reference>
<evidence type="ECO:0000313" key="2">
    <source>
        <dbReference type="Proteomes" id="UP001267426"/>
    </source>
</evidence>
<dbReference type="EMBL" id="JAVRHT010000060">
    <property type="protein sequence ID" value="MDT0633200.1"/>
    <property type="molecule type" value="Genomic_DNA"/>
</dbReference>
<comment type="caution">
    <text evidence="1">The sequence shown here is derived from an EMBL/GenBank/DDBJ whole genome shotgun (WGS) entry which is preliminary data.</text>
</comment>
<gene>
    <name evidence="1" type="ORF">RM540_15705</name>
</gene>
<dbReference type="InterPro" id="IPR006881">
    <property type="entry name" value="RepA_C"/>
</dbReference>
<proteinExistence type="predicted"/>
<sequence length="282" mass="32064">MSKTQLQQIDQLLGIGFGETDPDTRYMARIMMQAVIPHKETALREVGVQNGDFTVGIQAGIGEKLPAGSLPRLLLVWVIAEAIRTRNREIYLGDSLAEFMGKLDIVPHGGRWGSITRLRTQARRLFNARVSFIYNGPKGYGSKNVQFADMVRMFWTNEDFNQGDLEGHSITLSQPFYDEIVKRPFPFDMNILRGLARSPLGIDLYVWLTYRVSYLKQPVNISWEQLQKQFGSAYVSPTGGKEFARSAKRELTKIRAAWPQLRYETPRGRLRLHPSAPSISKT</sequence>
<accession>A0ABU3BVE5</accession>
<evidence type="ECO:0000313" key="1">
    <source>
        <dbReference type="EMBL" id="MDT0633200.1"/>
    </source>
</evidence>